<dbReference type="InterPro" id="IPR000014">
    <property type="entry name" value="PAS"/>
</dbReference>
<dbReference type="PROSITE" id="PS50112">
    <property type="entry name" value="PAS"/>
    <property type="match status" value="1"/>
</dbReference>
<dbReference type="InterPro" id="IPR031621">
    <property type="entry name" value="HisKA_7TM"/>
</dbReference>
<dbReference type="InterPro" id="IPR003661">
    <property type="entry name" value="HisK_dim/P_dom"/>
</dbReference>
<dbReference type="EC" id="2.7.13.3" evidence="2"/>
<organism evidence="11 12">
    <name type="scientific">Natrinema ejinorense</name>
    <dbReference type="NCBI Taxonomy" id="373386"/>
    <lineage>
        <taxon>Archaea</taxon>
        <taxon>Methanobacteriati</taxon>
        <taxon>Methanobacteriota</taxon>
        <taxon>Stenosarchaea group</taxon>
        <taxon>Halobacteria</taxon>
        <taxon>Halobacteriales</taxon>
        <taxon>Natrialbaceae</taxon>
        <taxon>Natrinema</taxon>
    </lineage>
</organism>
<keyword evidence="7" id="KW-0812">Transmembrane</keyword>
<feature type="compositionally biased region" description="Basic and acidic residues" evidence="6">
    <location>
        <begin position="514"/>
        <end position="539"/>
    </location>
</feature>
<comment type="catalytic activity">
    <reaction evidence="1">
        <text>ATP + protein L-histidine = ADP + protein N-phospho-L-histidine.</text>
        <dbReference type="EC" id="2.7.13.3"/>
    </reaction>
</comment>
<evidence type="ECO:0000256" key="2">
    <source>
        <dbReference type="ARBA" id="ARBA00012438"/>
    </source>
</evidence>
<dbReference type="InterPro" id="IPR036097">
    <property type="entry name" value="HisK_dim/P_sf"/>
</dbReference>
<evidence type="ECO:0000259" key="9">
    <source>
        <dbReference type="PROSITE" id="PS50112"/>
    </source>
</evidence>
<dbReference type="Gene3D" id="3.30.565.10">
    <property type="entry name" value="Histidine kinase-like ATPase, C-terminal domain"/>
    <property type="match status" value="1"/>
</dbReference>
<feature type="domain" description="PAS" evidence="9">
    <location>
        <begin position="244"/>
        <end position="308"/>
    </location>
</feature>
<reference evidence="11 12" key="1">
    <citation type="submission" date="2017-09" db="EMBL/GenBank/DDBJ databases">
        <title>Genome sequences of Natrinema ejinorence JCM 13890T.</title>
        <authorList>
            <person name="Roh S.W."/>
            <person name="Kim Y.B."/>
            <person name="Kim J.Y."/>
        </authorList>
    </citation>
    <scope>NUCLEOTIDE SEQUENCE [LARGE SCALE GENOMIC DNA]</scope>
    <source>
        <strain evidence="11 12">JCM 13890</strain>
    </source>
</reference>
<dbReference type="InterPro" id="IPR013656">
    <property type="entry name" value="PAS_4"/>
</dbReference>
<dbReference type="InterPro" id="IPR000700">
    <property type="entry name" value="PAS-assoc_C"/>
</dbReference>
<evidence type="ECO:0000256" key="6">
    <source>
        <dbReference type="SAM" id="MobiDB-lite"/>
    </source>
</evidence>
<feature type="transmembrane region" description="Helical" evidence="7">
    <location>
        <begin position="102"/>
        <end position="125"/>
    </location>
</feature>
<evidence type="ECO:0000256" key="3">
    <source>
        <dbReference type="ARBA" id="ARBA00022679"/>
    </source>
</evidence>
<feature type="transmembrane region" description="Helical" evidence="7">
    <location>
        <begin position="70"/>
        <end position="90"/>
    </location>
</feature>
<dbReference type="AlphaFoldDB" id="A0A2A5QSE3"/>
<evidence type="ECO:0000313" key="12">
    <source>
        <dbReference type="Proteomes" id="UP000219689"/>
    </source>
</evidence>
<evidence type="ECO:0000313" key="11">
    <source>
        <dbReference type="EMBL" id="PCR89725.1"/>
    </source>
</evidence>
<dbReference type="SMART" id="SM00388">
    <property type="entry name" value="HisKA"/>
    <property type="match status" value="1"/>
</dbReference>
<dbReference type="PANTHER" id="PTHR43711">
    <property type="entry name" value="TWO-COMPONENT HISTIDINE KINASE"/>
    <property type="match status" value="1"/>
</dbReference>
<dbReference type="CDD" id="cd00082">
    <property type="entry name" value="HisKA"/>
    <property type="match status" value="1"/>
</dbReference>
<keyword evidence="12" id="KW-1185">Reference proteome</keyword>
<feature type="region of interest" description="Disordered" evidence="6">
    <location>
        <begin position="325"/>
        <end position="347"/>
    </location>
</feature>
<dbReference type="Pfam" id="PF16927">
    <property type="entry name" value="HisKA_7TM"/>
    <property type="match status" value="1"/>
</dbReference>
<comment type="caution">
    <text evidence="11">The sequence shown here is derived from an EMBL/GenBank/DDBJ whole genome shotgun (WGS) entry which is preliminary data.</text>
</comment>
<dbReference type="Gene3D" id="3.30.450.20">
    <property type="entry name" value="PAS domain"/>
    <property type="match status" value="1"/>
</dbReference>
<evidence type="ECO:0000256" key="7">
    <source>
        <dbReference type="SAM" id="Phobius"/>
    </source>
</evidence>
<feature type="transmembrane region" description="Helical" evidence="7">
    <location>
        <begin position="185"/>
        <end position="204"/>
    </location>
</feature>
<dbReference type="GO" id="GO:0000155">
    <property type="term" value="F:phosphorelay sensor kinase activity"/>
    <property type="evidence" value="ECO:0007669"/>
    <property type="project" value="InterPro"/>
</dbReference>
<dbReference type="Pfam" id="PF02518">
    <property type="entry name" value="HATPase_c"/>
    <property type="match status" value="1"/>
</dbReference>
<dbReference type="Pfam" id="PF08448">
    <property type="entry name" value="PAS_4"/>
    <property type="match status" value="1"/>
</dbReference>
<dbReference type="InterPro" id="IPR036890">
    <property type="entry name" value="HATPase_C_sf"/>
</dbReference>
<dbReference type="SMART" id="SM00091">
    <property type="entry name" value="PAS"/>
    <property type="match status" value="1"/>
</dbReference>
<dbReference type="InterPro" id="IPR005467">
    <property type="entry name" value="His_kinase_dom"/>
</dbReference>
<gene>
    <name evidence="11" type="ORF">CP557_03750</name>
</gene>
<keyword evidence="4 11" id="KW-0418">Kinase</keyword>
<dbReference type="Gene3D" id="1.10.287.130">
    <property type="match status" value="1"/>
</dbReference>
<dbReference type="CDD" id="cd00130">
    <property type="entry name" value="PAS"/>
    <property type="match status" value="1"/>
</dbReference>
<feature type="domain" description="PAC" evidence="10">
    <location>
        <begin position="333"/>
        <end position="384"/>
    </location>
</feature>
<keyword evidence="7" id="KW-0472">Membrane</keyword>
<dbReference type="Pfam" id="PF00512">
    <property type="entry name" value="HisKA"/>
    <property type="match status" value="1"/>
</dbReference>
<dbReference type="Proteomes" id="UP000219689">
    <property type="component" value="Unassembled WGS sequence"/>
</dbReference>
<protein>
    <recommendedName>
        <fullName evidence="2">histidine kinase</fullName>
        <ecNumber evidence="2">2.7.13.3</ecNumber>
    </recommendedName>
</protein>
<evidence type="ECO:0000256" key="5">
    <source>
        <dbReference type="ARBA" id="ARBA00023012"/>
    </source>
</evidence>
<evidence type="ECO:0000259" key="8">
    <source>
        <dbReference type="PROSITE" id="PS50109"/>
    </source>
</evidence>
<proteinExistence type="predicted"/>
<dbReference type="InterPro" id="IPR003594">
    <property type="entry name" value="HATPase_dom"/>
</dbReference>
<evidence type="ECO:0000256" key="1">
    <source>
        <dbReference type="ARBA" id="ARBA00000085"/>
    </source>
</evidence>
<keyword evidence="3" id="KW-0808">Transferase</keyword>
<dbReference type="SMART" id="SM00387">
    <property type="entry name" value="HATPase_c"/>
    <property type="match status" value="1"/>
</dbReference>
<dbReference type="RefSeq" id="WP_097378671.1">
    <property type="nucleotide sequence ID" value="NZ_NXNI01000001.1"/>
</dbReference>
<evidence type="ECO:0000256" key="4">
    <source>
        <dbReference type="ARBA" id="ARBA00022777"/>
    </source>
</evidence>
<dbReference type="EMBL" id="NXNI01000001">
    <property type="protein sequence ID" value="PCR89725.1"/>
    <property type="molecule type" value="Genomic_DNA"/>
</dbReference>
<feature type="transmembrane region" description="Helical" evidence="7">
    <location>
        <begin position="6"/>
        <end position="25"/>
    </location>
</feature>
<dbReference type="PROSITE" id="PS50109">
    <property type="entry name" value="HIS_KIN"/>
    <property type="match status" value="1"/>
</dbReference>
<dbReference type="SUPFAM" id="SSF55785">
    <property type="entry name" value="PYP-like sensor domain (PAS domain)"/>
    <property type="match status" value="1"/>
</dbReference>
<evidence type="ECO:0000259" key="10">
    <source>
        <dbReference type="PROSITE" id="PS50113"/>
    </source>
</evidence>
<dbReference type="InterPro" id="IPR035965">
    <property type="entry name" value="PAS-like_dom_sf"/>
</dbReference>
<feature type="transmembrane region" description="Helical" evidence="7">
    <location>
        <begin position="154"/>
        <end position="173"/>
    </location>
</feature>
<accession>A0A2A5QSE3</accession>
<dbReference type="PROSITE" id="PS50113">
    <property type="entry name" value="PAC"/>
    <property type="match status" value="1"/>
</dbReference>
<dbReference type="OrthoDB" id="8127at2157"/>
<feature type="domain" description="Histidine kinase" evidence="8">
    <location>
        <begin position="395"/>
        <end position="616"/>
    </location>
</feature>
<feature type="region of interest" description="Disordered" evidence="6">
    <location>
        <begin position="505"/>
        <end position="541"/>
    </location>
</feature>
<keyword evidence="5" id="KW-0902">Two-component regulatory system</keyword>
<dbReference type="InterPro" id="IPR050736">
    <property type="entry name" value="Sensor_HK_Regulatory"/>
</dbReference>
<feature type="transmembrane region" description="Helical" evidence="7">
    <location>
        <begin position="32"/>
        <end position="50"/>
    </location>
</feature>
<sequence>MGWEINPYSIVLLFSFVVAVGTAVAAWRTRPAAGSAALTALMASVAVWLGAHVLEIESTTLAWKLRWADVQWLCAAAIPTLFLVFALQYTGNDRWLTRRRRGLLAIEPLLMVGLLAINDWTGVLWGSAFEETVSLGGWWASTATVATSEPNVGLFVHLGYATICLAAASVLVLDLVVRSERLYRWQGVVVLVAIAVPWATAVVSSSSLEIIGTTPMGFTVTGLAITFGLYRYRLLEIAPIARSEVVANLEDGVLVVDGDRRIVDSNPTAQALFGRPRDGLVGEPIASIVPAVDIESVIEDASRADAGEVAGRVETWCEEDVDAVAGESTADSPSGQFELGNGPDRRHYDLTASPIDDGRGRPIGWTVVIHDVTERVRRERELERKNRKLDEFAGVVSHDLRNPLTVSKGYLELLEEEYDPDYVRTIAESHERMEHLIEDVLTLTRQGRVAIELDPVALEAVASDAWSTVETDGATLTIVDERVVEADRAQLRRLLENLFRNAVEHGSRNSPSCTHEDAVDHDLSDPRSRNATEPRHDESGLTVTVGALEDGFYVADSGTGLEGDPSSIFTSGYTTSDDGTGLGLSIVADICDRHGWEITALESAAAGVRFEITGVE</sequence>
<name>A0A2A5QSE3_9EURY</name>
<dbReference type="PANTHER" id="PTHR43711:SF1">
    <property type="entry name" value="HISTIDINE KINASE 1"/>
    <property type="match status" value="1"/>
</dbReference>
<dbReference type="SUPFAM" id="SSF47384">
    <property type="entry name" value="Homodimeric domain of signal transducing histidine kinase"/>
    <property type="match status" value="1"/>
</dbReference>
<dbReference type="SUPFAM" id="SSF55874">
    <property type="entry name" value="ATPase domain of HSP90 chaperone/DNA topoisomerase II/histidine kinase"/>
    <property type="match status" value="1"/>
</dbReference>
<keyword evidence="7" id="KW-1133">Transmembrane helix</keyword>